<dbReference type="InterPro" id="IPR013976">
    <property type="entry name" value="HDOD"/>
</dbReference>
<accession>A0A2S9VAH5</accession>
<dbReference type="PANTHER" id="PTHR33525:SF3">
    <property type="entry name" value="RIBONUCLEASE Y"/>
    <property type="match status" value="1"/>
</dbReference>
<dbReference type="PANTHER" id="PTHR33525">
    <property type="match status" value="1"/>
</dbReference>
<proteinExistence type="predicted"/>
<sequence>MNLAQLVQQADSVFVLPESVTRLKACIDDESSSIDDVAEIISFDPTLTSQLLKIANSALYNFTSPIETITKAIQVIGTRATYDLALSYGISHTLKTVETTIIDIDRFWEQSVSCALLAKHLAEKKRIRESERFFVTGLLHNIGELAMIKVAPDMAKRCLNTDKDTSSIYLQKEVMGFTYCDYSAELIKDWGLPPSIYRPIATLLETDLSQLDTHALIVKQAYLLAQDNVNADINVGYPPVGPALLAALKLTEDDAEEALDETNMQLISVIQLFNPSAFNIF</sequence>
<dbReference type="SUPFAM" id="SSF109604">
    <property type="entry name" value="HD-domain/PDEase-like"/>
    <property type="match status" value="1"/>
</dbReference>
<keyword evidence="3" id="KW-1185">Reference proteome</keyword>
<dbReference type="PROSITE" id="PS51833">
    <property type="entry name" value="HDOD"/>
    <property type="match status" value="1"/>
</dbReference>
<protein>
    <submittedName>
        <fullName evidence="2">Histidine kinase</fullName>
    </submittedName>
</protein>
<dbReference type="EMBL" id="PVNP01000117">
    <property type="protein sequence ID" value="PRO73443.1"/>
    <property type="molecule type" value="Genomic_DNA"/>
</dbReference>
<dbReference type="Pfam" id="PF08668">
    <property type="entry name" value="HDOD"/>
    <property type="match status" value="1"/>
</dbReference>
<evidence type="ECO:0000259" key="1">
    <source>
        <dbReference type="PROSITE" id="PS51833"/>
    </source>
</evidence>
<dbReference type="Proteomes" id="UP000238949">
    <property type="component" value="Unassembled WGS sequence"/>
</dbReference>
<keyword evidence="2" id="KW-0808">Transferase</keyword>
<dbReference type="GO" id="GO:0016301">
    <property type="term" value="F:kinase activity"/>
    <property type="evidence" value="ECO:0007669"/>
    <property type="project" value="UniProtKB-KW"/>
</dbReference>
<gene>
    <name evidence="2" type="ORF">C6Y40_11595</name>
</gene>
<evidence type="ECO:0000313" key="3">
    <source>
        <dbReference type="Proteomes" id="UP000238949"/>
    </source>
</evidence>
<dbReference type="OrthoDB" id="9770715at2"/>
<organism evidence="2 3">
    <name type="scientific">Alteromonas alba</name>
    <dbReference type="NCBI Taxonomy" id="2079529"/>
    <lineage>
        <taxon>Bacteria</taxon>
        <taxon>Pseudomonadati</taxon>
        <taxon>Pseudomonadota</taxon>
        <taxon>Gammaproteobacteria</taxon>
        <taxon>Alteromonadales</taxon>
        <taxon>Alteromonadaceae</taxon>
        <taxon>Alteromonas/Salinimonas group</taxon>
        <taxon>Alteromonas</taxon>
    </lineage>
</organism>
<dbReference type="InterPro" id="IPR052340">
    <property type="entry name" value="RNase_Y/CdgJ"/>
</dbReference>
<keyword evidence="2" id="KW-0418">Kinase</keyword>
<reference evidence="3" key="1">
    <citation type="journal article" date="2020" name="Int. J. Syst. Evol. Microbiol.">
        <title>Alteromonas alba sp. nov., a marine bacterium isolated from the seawater of the West Pacific Ocean.</title>
        <authorList>
            <person name="Sun C."/>
            <person name="Wu Y.-H."/>
            <person name="Xamxidin M."/>
            <person name="Cheng H."/>
            <person name="Xu X.-W."/>
        </authorList>
    </citation>
    <scope>NUCLEOTIDE SEQUENCE [LARGE SCALE GENOMIC DNA]</scope>
    <source>
        <strain evidence="3">190</strain>
    </source>
</reference>
<dbReference type="Gene3D" id="1.10.3210.10">
    <property type="entry name" value="Hypothetical protein af1432"/>
    <property type="match status" value="1"/>
</dbReference>
<feature type="domain" description="HDOD" evidence="1">
    <location>
        <begin position="13"/>
        <end position="206"/>
    </location>
</feature>
<evidence type="ECO:0000313" key="2">
    <source>
        <dbReference type="EMBL" id="PRO73443.1"/>
    </source>
</evidence>
<dbReference type="AlphaFoldDB" id="A0A2S9VAH5"/>
<dbReference type="RefSeq" id="WP_105934728.1">
    <property type="nucleotide sequence ID" value="NZ_PVNP01000117.1"/>
</dbReference>
<comment type="caution">
    <text evidence="2">The sequence shown here is derived from an EMBL/GenBank/DDBJ whole genome shotgun (WGS) entry which is preliminary data.</text>
</comment>
<name>A0A2S9VAH5_9ALTE</name>